<name>A0A6J2KBF6_BOMMA</name>
<dbReference type="Pfam" id="PF00153">
    <property type="entry name" value="Mito_carr"/>
    <property type="match status" value="3"/>
</dbReference>
<keyword evidence="12" id="KW-1185">Reference proteome</keyword>
<evidence type="ECO:0000256" key="8">
    <source>
        <dbReference type="ARBA" id="ARBA00023128"/>
    </source>
</evidence>
<feature type="repeat" description="Solcar" evidence="10">
    <location>
        <begin position="215"/>
        <end position="306"/>
    </location>
</feature>
<gene>
    <name evidence="13" type="primary">LOC114249000</name>
</gene>
<keyword evidence="4 10" id="KW-0812">Transmembrane</keyword>
<dbReference type="InterPro" id="IPR018108">
    <property type="entry name" value="MCP_transmembrane"/>
</dbReference>
<evidence type="ECO:0000256" key="7">
    <source>
        <dbReference type="ARBA" id="ARBA00022989"/>
    </source>
</evidence>
<dbReference type="InterPro" id="IPR051508">
    <property type="entry name" value="Mito_Carrier_Antiporter"/>
</dbReference>
<protein>
    <submittedName>
        <fullName evidence="13">Solute carrier family 25 member 35-like isoform X2</fullName>
    </submittedName>
</protein>
<sequence>MAARQDGVGRDVTDLLMGGVSAMFATMFTNPIEVVKTRLQLQGEMKARGHHAVFYKNVPHGLFVIARTEGIAALQSGLPAMLGFQFFLNTFRLGVYRISERRGLTTDSSGRTSIIKGATAAGIGGALGSIAGTPFFLVKTRLQAQAARAIAVGHQHQHAGTAGALADIYRREGIKGLFRGVYPQIPRGAVGSSSQMVSFTYAKEWLRAHDVFVTSPLALSFAGANLGGLVMTLCLNPFDVVATRLSNQAVDAHNRGLLYRGMIDCFVKMVRSEGASSLYKGVGANYMRLGPHTVLLLVCWDQLKILEDYLRK</sequence>
<dbReference type="InterPro" id="IPR023395">
    <property type="entry name" value="MCP_dom_sf"/>
</dbReference>
<keyword evidence="9 10" id="KW-0472">Membrane</keyword>
<dbReference type="PANTHER" id="PTHR45928">
    <property type="entry name" value="RE38146P"/>
    <property type="match status" value="1"/>
</dbReference>
<dbReference type="SUPFAM" id="SSF103506">
    <property type="entry name" value="Mitochondrial carrier"/>
    <property type="match status" value="1"/>
</dbReference>
<evidence type="ECO:0000313" key="13">
    <source>
        <dbReference type="RefSeq" id="XP_028038257.1"/>
    </source>
</evidence>
<organism evidence="12 13">
    <name type="scientific">Bombyx mandarina</name>
    <name type="common">Wild silk moth</name>
    <name type="synonym">Wild silkworm</name>
    <dbReference type="NCBI Taxonomy" id="7092"/>
    <lineage>
        <taxon>Eukaryota</taxon>
        <taxon>Metazoa</taxon>
        <taxon>Ecdysozoa</taxon>
        <taxon>Arthropoda</taxon>
        <taxon>Hexapoda</taxon>
        <taxon>Insecta</taxon>
        <taxon>Pterygota</taxon>
        <taxon>Neoptera</taxon>
        <taxon>Endopterygota</taxon>
        <taxon>Lepidoptera</taxon>
        <taxon>Glossata</taxon>
        <taxon>Ditrysia</taxon>
        <taxon>Bombycoidea</taxon>
        <taxon>Bombycidae</taxon>
        <taxon>Bombycinae</taxon>
        <taxon>Bombyx</taxon>
    </lineage>
</organism>
<keyword evidence="6" id="KW-0999">Mitochondrion inner membrane</keyword>
<dbReference type="PROSITE" id="PS50920">
    <property type="entry name" value="SOLCAR"/>
    <property type="match status" value="3"/>
</dbReference>
<comment type="similarity">
    <text evidence="2 11">Belongs to the mitochondrial carrier (TC 2.A.29) family.</text>
</comment>
<comment type="subcellular location">
    <subcellularLocation>
        <location evidence="1">Mitochondrion inner membrane</location>
        <topology evidence="1">Multi-pass membrane protein</topology>
    </subcellularLocation>
</comment>
<dbReference type="AlphaFoldDB" id="A0A6J2KBF6"/>
<proteinExistence type="inferred from homology"/>
<dbReference type="PANTHER" id="PTHR45928:SF1">
    <property type="entry name" value="RE38146P"/>
    <property type="match status" value="1"/>
</dbReference>
<keyword evidence="3 11" id="KW-0813">Transport</keyword>
<evidence type="ECO:0000256" key="3">
    <source>
        <dbReference type="ARBA" id="ARBA00022448"/>
    </source>
</evidence>
<keyword evidence="7" id="KW-1133">Transmembrane helix</keyword>
<accession>A0A6J2KBF6</accession>
<reference evidence="13" key="1">
    <citation type="submission" date="2025-08" db="UniProtKB">
        <authorList>
            <consortium name="RefSeq"/>
        </authorList>
    </citation>
    <scope>IDENTIFICATION</scope>
    <source>
        <tissue evidence="13">Silk gland</tissue>
    </source>
</reference>
<keyword evidence="8" id="KW-0496">Mitochondrion</keyword>
<dbReference type="RefSeq" id="XP_028038257.1">
    <property type="nucleotide sequence ID" value="XM_028182456.1"/>
</dbReference>
<dbReference type="Gene3D" id="1.50.40.10">
    <property type="entry name" value="Mitochondrial carrier domain"/>
    <property type="match status" value="1"/>
</dbReference>
<evidence type="ECO:0000256" key="1">
    <source>
        <dbReference type="ARBA" id="ARBA00004448"/>
    </source>
</evidence>
<evidence type="ECO:0000256" key="4">
    <source>
        <dbReference type="ARBA" id="ARBA00022692"/>
    </source>
</evidence>
<evidence type="ECO:0000256" key="10">
    <source>
        <dbReference type="PROSITE-ProRule" id="PRU00282"/>
    </source>
</evidence>
<evidence type="ECO:0000256" key="2">
    <source>
        <dbReference type="ARBA" id="ARBA00006375"/>
    </source>
</evidence>
<dbReference type="GeneID" id="114249000"/>
<evidence type="ECO:0000256" key="5">
    <source>
        <dbReference type="ARBA" id="ARBA00022737"/>
    </source>
</evidence>
<evidence type="ECO:0000256" key="11">
    <source>
        <dbReference type="RuleBase" id="RU000488"/>
    </source>
</evidence>
<dbReference type="Proteomes" id="UP000504629">
    <property type="component" value="Unplaced"/>
</dbReference>
<feature type="repeat" description="Solcar" evidence="10">
    <location>
        <begin position="9"/>
        <end position="102"/>
    </location>
</feature>
<dbReference type="OrthoDB" id="6703404at2759"/>
<evidence type="ECO:0000313" key="12">
    <source>
        <dbReference type="Proteomes" id="UP000504629"/>
    </source>
</evidence>
<feature type="repeat" description="Solcar" evidence="10">
    <location>
        <begin position="112"/>
        <end position="205"/>
    </location>
</feature>
<evidence type="ECO:0000256" key="9">
    <source>
        <dbReference type="ARBA" id="ARBA00023136"/>
    </source>
</evidence>
<dbReference type="GO" id="GO:0005743">
    <property type="term" value="C:mitochondrial inner membrane"/>
    <property type="evidence" value="ECO:0007669"/>
    <property type="project" value="UniProtKB-SubCell"/>
</dbReference>
<evidence type="ECO:0000256" key="6">
    <source>
        <dbReference type="ARBA" id="ARBA00022792"/>
    </source>
</evidence>
<keyword evidence="5" id="KW-0677">Repeat</keyword>